<feature type="transmembrane region" description="Helical" evidence="1">
    <location>
        <begin position="250"/>
        <end position="269"/>
    </location>
</feature>
<feature type="transmembrane region" description="Helical" evidence="1">
    <location>
        <begin position="327"/>
        <end position="352"/>
    </location>
</feature>
<dbReference type="EMBL" id="FTNP01000009">
    <property type="protein sequence ID" value="SIS07987.1"/>
    <property type="molecule type" value="Genomic_DNA"/>
</dbReference>
<feature type="transmembrane region" description="Helical" evidence="1">
    <location>
        <begin position="413"/>
        <end position="434"/>
    </location>
</feature>
<keyword evidence="1" id="KW-0812">Transmembrane</keyword>
<dbReference type="AlphaFoldDB" id="A0A1N7G5U7"/>
<proteinExistence type="predicted"/>
<name>A0A1N7G5U7_9EURY</name>
<feature type="transmembrane region" description="Helical" evidence="1">
    <location>
        <begin position="211"/>
        <end position="230"/>
    </location>
</feature>
<feature type="transmembrane region" description="Helical" evidence="1">
    <location>
        <begin position="20"/>
        <end position="39"/>
    </location>
</feature>
<evidence type="ECO:0000313" key="3">
    <source>
        <dbReference type="EMBL" id="SIS07987.1"/>
    </source>
</evidence>
<feature type="transmembrane region" description="Helical" evidence="1">
    <location>
        <begin position="281"/>
        <end position="306"/>
    </location>
</feature>
<dbReference type="Proteomes" id="UP000185687">
    <property type="component" value="Unassembled WGS sequence"/>
</dbReference>
<feature type="transmembrane region" description="Helical" evidence="1">
    <location>
        <begin position="125"/>
        <end position="147"/>
    </location>
</feature>
<gene>
    <name evidence="2" type="ORF">BB347_18525</name>
    <name evidence="3" type="ORF">SAMN05421809_3756</name>
</gene>
<evidence type="ECO:0000313" key="5">
    <source>
        <dbReference type="Proteomes" id="UP000187321"/>
    </source>
</evidence>
<keyword evidence="2" id="KW-0614">Plasmid</keyword>
<sequence>MLATDAFLQAGGSGASTAQLAIAVGVIAAAFLFLAVATWRSQYVGLSSEQAAHKSALKSAFEAQQATSLAIPTDADFRSYRGRIRSLWSNDPEIDDHTTIREAMAAVHRSLLDSWTSLSGRVPKLAIWLVEEGIAILVLGALAVVSIEQWESLFSAETGRPDGTTVIDTVVSVTTQTLATGQTLFGMFPYGEVVWALGLGYGLLAYELLYVHWYVIGLVLILGGVSLALLDYATPSVDATPHLTDRGLGYLFVQAVVAVWAAGVIPTMIGQATGDPTAETVFATIGFLAAFVTALAMVGFGLWAAFNHLRFRALNAATERDLESWLLVAYLAACRIYATIAAIAATLIPVYLGVVLLNGRLIEVWAAFWAGSTDIQIVAGLLFIGVVAVLAWEIQDVWPDLRASIGHTLSSRSVRLALFGRAMPFGVIFFAYLMAIAFELSVLVAAIVALLSGVAARLGYLLLMRARYRLQLFEPPEQTPNRILIEAYTIEDADGTERYIATVNRERIARDDIDSLVDEVLEHAESLADDGQYATTLGQHYATNLFEYGIVGEETSRKKLRERVRKHVYTPLKQNNARIEESDIEDNLEEYPDSIVEERLQKFRTYGTRDGKVFRRDGYFVLER</sequence>
<dbReference type="GeneID" id="30957982"/>
<dbReference type="KEGG" id="hda:BB347_18525"/>
<dbReference type="EMBL" id="CP019330">
    <property type="protein sequence ID" value="APX98703.1"/>
    <property type="molecule type" value="Genomic_DNA"/>
</dbReference>
<keyword evidence="1" id="KW-1133">Transmembrane helix</keyword>
<keyword evidence="4" id="KW-1185">Reference proteome</keyword>
<feature type="transmembrane region" description="Helical" evidence="1">
    <location>
        <begin position="440"/>
        <end position="463"/>
    </location>
</feature>
<keyword evidence="1" id="KW-0472">Membrane</keyword>
<feature type="transmembrane region" description="Helical" evidence="1">
    <location>
        <begin position="364"/>
        <end position="392"/>
    </location>
</feature>
<dbReference type="Proteomes" id="UP000187321">
    <property type="component" value="Plasmid unnamed3"/>
</dbReference>
<reference evidence="3 4" key="2">
    <citation type="submission" date="2017-01" db="EMBL/GenBank/DDBJ databases">
        <authorList>
            <person name="Mah S.A."/>
            <person name="Swanson W.J."/>
            <person name="Moy G.W."/>
            <person name="Vacquier V.D."/>
        </authorList>
    </citation>
    <scope>NUCLEOTIDE SEQUENCE [LARGE SCALE GENOMIC DNA]</scope>
    <source>
        <strain evidence="3 4">CGMCC 1.8909</strain>
    </source>
</reference>
<dbReference type="RefSeq" id="WP_076584251.1">
    <property type="nucleotide sequence ID" value="NZ_CP019330.1"/>
</dbReference>
<reference evidence="2 5" key="1">
    <citation type="submission" date="2017-01" db="EMBL/GenBank/DDBJ databases">
        <title>Complete genome sequence of Haloterrigena daqingensis type strain (JX313T).</title>
        <authorList>
            <person name="Shuang W."/>
        </authorList>
    </citation>
    <scope>NUCLEOTIDE SEQUENCE [LARGE SCALE GENOMIC DNA]</scope>
    <source>
        <strain evidence="5">JX313</strain>
        <strain evidence="2">JX313T</strain>
        <plasmid evidence="5">Plasmid unnamed3</plasmid>
        <plasmid evidence="2">unnamed3</plasmid>
    </source>
</reference>
<dbReference type="OrthoDB" id="386409at2157"/>
<accession>A0A1N7G5U7</accession>
<protein>
    <submittedName>
        <fullName evidence="3">Uncharacterized protein</fullName>
    </submittedName>
</protein>
<evidence type="ECO:0000256" key="1">
    <source>
        <dbReference type="SAM" id="Phobius"/>
    </source>
</evidence>
<geneLocation type="plasmid" evidence="2">
    <name>unnamed3</name>
</geneLocation>
<organism evidence="3 4">
    <name type="scientific">Natronorubrum daqingense</name>
    <dbReference type="NCBI Taxonomy" id="588898"/>
    <lineage>
        <taxon>Archaea</taxon>
        <taxon>Methanobacteriati</taxon>
        <taxon>Methanobacteriota</taxon>
        <taxon>Stenosarchaea group</taxon>
        <taxon>Halobacteria</taxon>
        <taxon>Halobacteriales</taxon>
        <taxon>Natrialbaceae</taxon>
        <taxon>Natronorubrum</taxon>
    </lineage>
</organism>
<evidence type="ECO:0000313" key="4">
    <source>
        <dbReference type="Proteomes" id="UP000185687"/>
    </source>
</evidence>
<evidence type="ECO:0000313" key="2">
    <source>
        <dbReference type="EMBL" id="APX98703.1"/>
    </source>
</evidence>